<feature type="domain" description="Mur ligase C-terminal" evidence="11">
    <location>
        <begin position="319"/>
        <end position="433"/>
    </location>
</feature>
<evidence type="ECO:0000256" key="7">
    <source>
        <dbReference type="ARBA" id="ARBA00022840"/>
    </source>
</evidence>
<keyword evidence="3 9" id="KW-0963">Cytoplasm</keyword>
<dbReference type="PANTHER" id="PTHR43692:SF1">
    <property type="entry name" value="UDP-N-ACETYLMURAMOYLALANINE--D-GLUTAMATE LIGASE"/>
    <property type="match status" value="1"/>
</dbReference>
<evidence type="ECO:0000256" key="2">
    <source>
        <dbReference type="ARBA" id="ARBA00004752"/>
    </source>
</evidence>
<dbReference type="SUPFAM" id="SSF53623">
    <property type="entry name" value="MurD-like peptide ligases, catalytic domain"/>
    <property type="match status" value="1"/>
</dbReference>
<evidence type="ECO:0000313" key="13">
    <source>
        <dbReference type="EMBL" id="ESR27333.1"/>
    </source>
</evidence>
<keyword evidence="9 10" id="KW-0961">Cell wall biogenesis/degradation</keyword>
<dbReference type="PATRIC" id="fig|631454.5.peg.310"/>
<dbReference type="InterPro" id="IPR004101">
    <property type="entry name" value="Mur_ligase_C"/>
</dbReference>
<keyword evidence="14" id="KW-1185">Reference proteome</keyword>
<dbReference type="SUPFAM" id="SSF51984">
    <property type="entry name" value="MurCD N-terminal domain"/>
    <property type="match status" value="1"/>
</dbReference>
<dbReference type="GO" id="GO:0008360">
    <property type="term" value="P:regulation of cell shape"/>
    <property type="evidence" value="ECO:0007669"/>
    <property type="project" value="UniProtKB-KW"/>
</dbReference>
<evidence type="ECO:0000256" key="10">
    <source>
        <dbReference type="RuleBase" id="RU003664"/>
    </source>
</evidence>
<dbReference type="UniPathway" id="UPA00219"/>
<dbReference type="InterPro" id="IPR036615">
    <property type="entry name" value="Mur_ligase_C_dom_sf"/>
</dbReference>
<dbReference type="RefSeq" id="WP_023430469.1">
    <property type="nucleotide sequence ID" value="NZ_AWXZ01000007.1"/>
</dbReference>
<name>V4TNR5_9HYPH</name>
<feature type="binding site" evidence="9">
    <location>
        <begin position="121"/>
        <end position="127"/>
    </location>
    <ligand>
        <name>ATP</name>
        <dbReference type="ChEBI" id="CHEBI:30616"/>
    </ligand>
</feature>
<dbReference type="eggNOG" id="COG0771">
    <property type="taxonomic scope" value="Bacteria"/>
</dbReference>
<keyword evidence="5 9" id="KW-0132">Cell division</keyword>
<dbReference type="Pfam" id="PF08245">
    <property type="entry name" value="Mur_ligase_M"/>
    <property type="match status" value="1"/>
</dbReference>
<dbReference type="AlphaFoldDB" id="V4TNR5"/>
<dbReference type="EMBL" id="AWXZ01000007">
    <property type="protein sequence ID" value="ESR27333.1"/>
    <property type="molecule type" value="Genomic_DNA"/>
</dbReference>
<dbReference type="InterPro" id="IPR018109">
    <property type="entry name" value="Folylpolyglutamate_synth_CS"/>
</dbReference>
<dbReference type="InterPro" id="IPR013221">
    <property type="entry name" value="Mur_ligase_cen"/>
</dbReference>
<comment type="caution">
    <text evidence="13">The sequence shown here is derived from an EMBL/GenBank/DDBJ whole genome shotgun (WGS) entry which is preliminary data.</text>
</comment>
<keyword evidence="8 9" id="KW-0131">Cell cycle</keyword>
<dbReference type="STRING" id="631454.N177_0312"/>
<dbReference type="GO" id="GO:0071555">
    <property type="term" value="P:cell wall organization"/>
    <property type="evidence" value="ECO:0007669"/>
    <property type="project" value="UniProtKB-KW"/>
</dbReference>
<dbReference type="GO" id="GO:0008764">
    <property type="term" value="F:UDP-N-acetylmuramoylalanine-D-glutamate ligase activity"/>
    <property type="evidence" value="ECO:0007669"/>
    <property type="project" value="UniProtKB-UniRule"/>
</dbReference>
<evidence type="ECO:0000256" key="1">
    <source>
        <dbReference type="ARBA" id="ARBA00004496"/>
    </source>
</evidence>
<proteinExistence type="inferred from homology"/>
<dbReference type="InterPro" id="IPR036565">
    <property type="entry name" value="Mur-like_cat_sf"/>
</dbReference>
<keyword evidence="9 10" id="KW-0573">Peptidoglycan synthesis</keyword>
<dbReference type="GO" id="GO:0009252">
    <property type="term" value="P:peptidoglycan biosynthetic process"/>
    <property type="evidence" value="ECO:0007669"/>
    <property type="project" value="UniProtKB-UniRule"/>
</dbReference>
<evidence type="ECO:0000313" key="14">
    <source>
        <dbReference type="Proteomes" id="UP000017819"/>
    </source>
</evidence>
<keyword evidence="4 9" id="KW-0436">Ligase</keyword>
<dbReference type="Pfam" id="PF02875">
    <property type="entry name" value="Mur_ligase_C"/>
    <property type="match status" value="1"/>
</dbReference>
<dbReference type="EC" id="6.3.2.9" evidence="9 10"/>
<dbReference type="Gene3D" id="3.40.50.720">
    <property type="entry name" value="NAD(P)-binding Rossmann-like Domain"/>
    <property type="match status" value="1"/>
</dbReference>
<evidence type="ECO:0000259" key="12">
    <source>
        <dbReference type="Pfam" id="PF08245"/>
    </source>
</evidence>
<dbReference type="HAMAP" id="MF_00639">
    <property type="entry name" value="MurD"/>
    <property type="match status" value="1"/>
</dbReference>
<organism evidence="13 14">
    <name type="scientific">Lutibaculum baratangense AMV1</name>
    <dbReference type="NCBI Taxonomy" id="631454"/>
    <lineage>
        <taxon>Bacteria</taxon>
        <taxon>Pseudomonadati</taxon>
        <taxon>Pseudomonadota</taxon>
        <taxon>Alphaproteobacteria</taxon>
        <taxon>Hyphomicrobiales</taxon>
        <taxon>Tepidamorphaceae</taxon>
        <taxon>Lutibaculum</taxon>
    </lineage>
</organism>
<sequence length="467" mass="48795">MIPVTCLEGHKVAIFGLARTGLEAARALIAGGAEVVLWDDSAPRAEEARRQGFPVDDLRGLDFGGLSALVLSPGVPLTHPAPHWTVERALAAGIEIIGDTELFFRERAHRAPGAAVVAITGTNGKSTTTALIGHLLRQAGRRVGVGGNIGTACLSLDDLSPDITYVLEMSSYQIDLTPTLNPSVGILLNVTPDHIDRHGTFENYAAVKARMVMEADRAVLAVDDDVTRVVAAQARESGRAVTEVSCLGSLDAGLFADGTRLVWRDGEGDGAVADLASVPALRGQHNAQNAAAAVAAVVALGVPMEEATRGLTSFPGLAHRMEEVARHGRIVFVNDSKATNADAASRSLSSFEHIHWIAGGRAKSGGIDSLEALFPRVARAYLIGEAAEAFAQTLAHANVPHEIAGDMEAAVRAAAENAEKDAAPGVVLLAPACASFDQFADFEARGDAFRRCVGALDGVALKPREAV</sequence>
<protein>
    <recommendedName>
        <fullName evidence="9 10">UDP-N-acetylmuramoylalanine--D-glutamate ligase</fullName>
        <ecNumber evidence="9 10">6.3.2.9</ecNumber>
    </recommendedName>
    <alternativeName>
        <fullName evidence="9">D-glutamic acid-adding enzyme</fullName>
    </alternativeName>
    <alternativeName>
        <fullName evidence="9">UDP-N-acetylmuramoyl-L-alanyl-D-glutamate synthetase</fullName>
    </alternativeName>
</protein>
<dbReference type="Gene3D" id="3.90.190.20">
    <property type="entry name" value="Mur ligase, C-terminal domain"/>
    <property type="match status" value="1"/>
</dbReference>
<dbReference type="SUPFAM" id="SSF53244">
    <property type="entry name" value="MurD-like peptide ligases, peptide-binding domain"/>
    <property type="match status" value="1"/>
</dbReference>
<dbReference type="GO" id="GO:0005737">
    <property type="term" value="C:cytoplasm"/>
    <property type="evidence" value="ECO:0007669"/>
    <property type="project" value="UniProtKB-SubCell"/>
</dbReference>
<dbReference type="PROSITE" id="PS01011">
    <property type="entry name" value="FOLYLPOLYGLU_SYNT_1"/>
    <property type="match status" value="1"/>
</dbReference>
<accession>V4TNR5</accession>
<dbReference type="GO" id="GO:0004326">
    <property type="term" value="F:tetrahydrofolylpolyglutamate synthase activity"/>
    <property type="evidence" value="ECO:0007669"/>
    <property type="project" value="InterPro"/>
</dbReference>
<evidence type="ECO:0000259" key="11">
    <source>
        <dbReference type="Pfam" id="PF02875"/>
    </source>
</evidence>
<dbReference type="InterPro" id="IPR005762">
    <property type="entry name" value="MurD"/>
</dbReference>
<comment type="similarity">
    <text evidence="9">Belongs to the MurCDEF family.</text>
</comment>
<keyword evidence="6 9" id="KW-0547">Nucleotide-binding</keyword>
<dbReference type="NCBIfam" id="TIGR01087">
    <property type="entry name" value="murD"/>
    <property type="match status" value="1"/>
</dbReference>
<dbReference type="GO" id="GO:0005524">
    <property type="term" value="F:ATP binding"/>
    <property type="evidence" value="ECO:0007669"/>
    <property type="project" value="UniProtKB-UniRule"/>
</dbReference>
<evidence type="ECO:0000256" key="6">
    <source>
        <dbReference type="ARBA" id="ARBA00022741"/>
    </source>
</evidence>
<dbReference type="Proteomes" id="UP000017819">
    <property type="component" value="Unassembled WGS sequence"/>
</dbReference>
<gene>
    <name evidence="9" type="primary">murD</name>
    <name evidence="13" type="ORF">N177_0312</name>
</gene>
<evidence type="ECO:0000256" key="4">
    <source>
        <dbReference type="ARBA" id="ARBA00022598"/>
    </source>
</evidence>
<feature type="domain" description="Mur ligase central" evidence="12">
    <location>
        <begin position="119"/>
        <end position="297"/>
    </location>
</feature>
<dbReference type="PANTHER" id="PTHR43692">
    <property type="entry name" value="UDP-N-ACETYLMURAMOYLALANINE--D-GLUTAMATE LIGASE"/>
    <property type="match status" value="1"/>
</dbReference>
<dbReference type="GO" id="GO:0051301">
    <property type="term" value="P:cell division"/>
    <property type="evidence" value="ECO:0007669"/>
    <property type="project" value="UniProtKB-KW"/>
</dbReference>
<comment type="subcellular location">
    <subcellularLocation>
        <location evidence="1 9 10">Cytoplasm</location>
    </subcellularLocation>
</comment>
<keyword evidence="7 9" id="KW-0067">ATP-binding</keyword>
<keyword evidence="9 10" id="KW-0133">Cell shape</keyword>
<evidence type="ECO:0000256" key="9">
    <source>
        <dbReference type="HAMAP-Rule" id="MF_00639"/>
    </source>
</evidence>
<evidence type="ECO:0000256" key="8">
    <source>
        <dbReference type="ARBA" id="ARBA00023306"/>
    </source>
</evidence>
<evidence type="ECO:0000256" key="3">
    <source>
        <dbReference type="ARBA" id="ARBA00022490"/>
    </source>
</evidence>
<evidence type="ECO:0000256" key="5">
    <source>
        <dbReference type="ARBA" id="ARBA00022618"/>
    </source>
</evidence>
<reference evidence="13 14" key="1">
    <citation type="journal article" date="2014" name="Genome Announc.">
        <title>Draft Genome Sequence of Lutibaculum baratangense Strain AMV1T, Isolated from a Mud Volcano in Andamans, India.</title>
        <authorList>
            <person name="Singh A."/>
            <person name="Sreenivas A."/>
            <person name="Sathyanarayana Reddy G."/>
            <person name="Pinnaka A.K."/>
            <person name="Shivaji S."/>
        </authorList>
    </citation>
    <scope>NUCLEOTIDE SEQUENCE [LARGE SCALE GENOMIC DNA]</scope>
    <source>
        <strain evidence="13 14">AMV1</strain>
    </source>
</reference>
<dbReference type="OrthoDB" id="9809796at2"/>
<comment type="catalytic activity">
    <reaction evidence="9 10">
        <text>UDP-N-acetyl-alpha-D-muramoyl-L-alanine + D-glutamate + ATP = UDP-N-acetyl-alpha-D-muramoyl-L-alanyl-D-glutamate + ADP + phosphate + H(+)</text>
        <dbReference type="Rhea" id="RHEA:16429"/>
        <dbReference type="ChEBI" id="CHEBI:15378"/>
        <dbReference type="ChEBI" id="CHEBI:29986"/>
        <dbReference type="ChEBI" id="CHEBI:30616"/>
        <dbReference type="ChEBI" id="CHEBI:43474"/>
        <dbReference type="ChEBI" id="CHEBI:83898"/>
        <dbReference type="ChEBI" id="CHEBI:83900"/>
        <dbReference type="ChEBI" id="CHEBI:456216"/>
        <dbReference type="EC" id="6.3.2.9"/>
    </reaction>
</comment>
<dbReference type="Gene3D" id="3.40.1190.10">
    <property type="entry name" value="Mur-like, catalytic domain"/>
    <property type="match status" value="1"/>
</dbReference>
<comment type="function">
    <text evidence="9 10">Cell wall formation. Catalyzes the addition of glutamate to the nucleotide precursor UDP-N-acetylmuramoyl-L-alanine (UMA).</text>
</comment>
<comment type="pathway">
    <text evidence="2 9 10">Cell wall biogenesis; peptidoglycan biosynthesis.</text>
</comment>